<name>A0ABP8NIT6_9BACT</name>
<feature type="region of interest" description="Disordered" evidence="1">
    <location>
        <begin position="1"/>
        <end position="21"/>
    </location>
</feature>
<comment type="caution">
    <text evidence="2">The sequence shown here is derived from an EMBL/GenBank/DDBJ whole genome shotgun (WGS) entry which is preliminary data.</text>
</comment>
<reference evidence="3" key="1">
    <citation type="journal article" date="2019" name="Int. J. Syst. Evol. Microbiol.">
        <title>The Global Catalogue of Microorganisms (GCM) 10K type strain sequencing project: providing services to taxonomists for standard genome sequencing and annotation.</title>
        <authorList>
            <consortium name="The Broad Institute Genomics Platform"/>
            <consortium name="The Broad Institute Genome Sequencing Center for Infectious Disease"/>
            <person name="Wu L."/>
            <person name="Ma J."/>
        </authorList>
    </citation>
    <scope>NUCLEOTIDE SEQUENCE [LARGE SCALE GENOMIC DNA]</scope>
    <source>
        <strain evidence="3">JCM 17927</strain>
    </source>
</reference>
<evidence type="ECO:0000256" key="1">
    <source>
        <dbReference type="SAM" id="MobiDB-lite"/>
    </source>
</evidence>
<dbReference type="Proteomes" id="UP001501175">
    <property type="component" value="Unassembled WGS sequence"/>
</dbReference>
<proteinExistence type="predicted"/>
<dbReference type="EMBL" id="BAABHD010000081">
    <property type="protein sequence ID" value="GAA4466556.1"/>
    <property type="molecule type" value="Genomic_DNA"/>
</dbReference>
<keyword evidence="3" id="KW-1185">Reference proteome</keyword>
<feature type="compositionally biased region" description="Basic and acidic residues" evidence="1">
    <location>
        <begin position="1"/>
        <end position="14"/>
    </location>
</feature>
<protein>
    <submittedName>
        <fullName evidence="2">Uncharacterized protein</fullName>
    </submittedName>
</protein>
<gene>
    <name evidence="2" type="ORF">GCM10023189_48840</name>
</gene>
<accession>A0ABP8NIT6</accession>
<organism evidence="2 3">
    <name type="scientific">Nibrella saemangeumensis</name>
    <dbReference type="NCBI Taxonomy" id="1084526"/>
    <lineage>
        <taxon>Bacteria</taxon>
        <taxon>Pseudomonadati</taxon>
        <taxon>Bacteroidota</taxon>
        <taxon>Cytophagia</taxon>
        <taxon>Cytophagales</taxon>
        <taxon>Spirosomataceae</taxon>
        <taxon>Nibrella</taxon>
    </lineage>
</organism>
<evidence type="ECO:0000313" key="2">
    <source>
        <dbReference type="EMBL" id="GAA4466556.1"/>
    </source>
</evidence>
<sequence>MLSEEADKRSKDLQDQWSKGVDQVKQGYDQAKAKVNDFANKNLHKGDSDMDATKSQYNQTVEHMADNAHSGIESTRDSIRVD</sequence>
<evidence type="ECO:0000313" key="3">
    <source>
        <dbReference type="Proteomes" id="UP001501175"/>
    </source>
</evidence>